<protein>
    <recommendedName>
        <fullName evidence="8">Ig-like domain-containing protein</fullName>
    </recommendedName>
</protein>
<reference evidence="10" key="1">
    <citation type="journal article" date="2016" name="Nature">
        <title>Genome evolution in the allotetraploid frog Xenopus laevis.</title>
        <authorList>
            <person name="Session A.M."/>
            <person name="Uno Y."/>
            <person name="Kwon T."/>
            <person name="Chapman J.A."/>
            <person name="Toyoda A."/>
            <person name="Takahashi S."/>
            <person name="Fukui A."/>
            <person name="Hikosaka A."/>
            <person name="Suzuki A."/>
            <person name="Kondo M."/>
            <person name="van Heeringen S.J."/>
            <person name="Quigley I."/>
            <person name="Heinz S."/>
            <person name="Ogino H."/>
            <person name="Ochi H."/>
            <person name="Hellsten U."/>
            <person name="Lyons J.B."/>
            <person name="Simakov O."/>
            <person name="Putnam N."/>
            <person name="Stites J."/>
            <person name="Kuroki Y."/>
            <person name="Tanaka T."/>
            <person name="Michiue T."/>
            <person name="Watanabe M."/>
            <person name="Bogdanovic O."/>
            <person name="Lister R."/>
            <person name="Georgiou G."/>
            <person name="Paranjpe S.S."/>
            <person name="van Kruijsbergen I."/>
            <person name="Shu S."/>
            <person name="Carlson J."/>
            <person name="Kinoshita T."/>
            <person name="Ohta Y."/>
            <person name="Mawaribuchi S."/>
            <person name="Jenkins J."/>
            <person name="Grimwood J."/>
            <person name="Schmutz J."/>
            <person name="Mitros T."/>
            <person name="Mozaffari S.V."/>
            <person name="Suzuki Y."/>
            <person name="Haramoto Y."/>
            <person name="Yamamoto T.S."/>
            <person name="Takagi C."/>
            <person name="Heald R."/>
            <person name="Miller K."/>
            <person name="Haudenschild C."/>
            <person name="Kitzman J."/>
            <person name="Nakayama T."/>
            <person name="Izutsu Y."/>
            <person name="Robert J."/>
            <person name="Fortriede J."/>
            <person name="Burns K."/>
            <person name="Lotay V."/>
            <person name="Karimi K."/>
            <person name="Yasuoka Y."/>
            <person name="Dichmann D.S."/>
            <person name="Flajnik M.F."/>
            <person name="Houston D.W."/>
            <person name="Shendure J."/>
            <person name="DuPasquier L."/>
            <person name="Vize P.D."/>
            <person name="Zorn A.M."/>
            <person name="Ito M."/>
            <person name="Marcotte E.M."/>
            <person name="Wallingford J.B."/>
            <person name="Ito Y."/>
            <person name="Asashima M."/>
            <person name="Ueno N."/>
            <person name="Matsuda Y."/>
            <person name="Veenstra G.J."/>
            <person name="Fujiyama A."/>
            <person name="Harland R.M."/>
            <person name="Taira M."/>
            <person name="Rokhsar D.S."/>
        </authorList>
    </citation>
    <scope>NUCLEOTIDE SEQUENCE [LARGE SCALE GENOMIC DNA]</scope>
    <source>
        <strain evidence="10">J</strain>
    </source>
</reference>
<sequence>TNGSLPAEIKTEGNTLQFLRGLAPEDAGVYVCHATNGIGSKSAQATVSIAEYEARKIDLVSVSLGSVGVLTAILLVVLVITLLMVNRHHKKRTKQLSEKM</sequence>
<dbReference type="InterPro" id="IPR013098">
    <property type="entry name" value="Ig_I-set"/>
</dbReference>
<evidence type="ECO:0000256" key="4">
    <source>
        <dbReference type="ARBA" id="ARBA00023136"/>
    </source>
</evidence>
<keyword evidence="7" id="KW-0812">Transmembrane</keyword>
<feature type="transmembrane region" description="Helical" evidence="7">
    <location>
        <begin position="62"/>
        <end position="85"/>
    </location>
</feature>
<evidence type="ECO:0000313" key="9">
    <source>
        <dbReference type="EMBL" id="OCT66790.1"/>
    </source>
</evidence>
<dbReference type="Pfam" id="PF07679">
    <property type="entry name" value="I-set"/>
    <property type="match status" value="1"/>
</dbReference>
<dbReference type="AlphaFoldDB" id="A0A974C512"/>
<keyword evidence="2" id="KW-0732">Signal</keyword>
<gene>
    <name evidence="9" type="ORF">XELAEV_18043040mg</name>
</gene>
<evidence type="ECO:0000256" key="5">
    <source>
        <dbReference type="ARBA" id="ARBA00023157"/>
    </source>
</evidence>
<keyword evidence="5" id="KW-1015">Disulfide bond</keyword>
<dbReference type="InterPro" id="IPR051427">
    <property type="entry name" value="Nectin/Nectin-like"/>
</dbReference>
<evidence type="ECO:0000256" key="2">
    <source>
        <dbReference type="ARBA" id="ARBA00022729"/>
    </source>
</evidence>
<dbReference type="PANTHER" id="PTHR23277:SF11">
    <property type="entry name" value="NECTIN-4"/>
    <property type="match status" value="1"/>
</dbReference>
<dbReference type="GO" id="GO:0007156">
    <property type="term" value="P:homophilic cell adhesion via plasma membrane adhesion molecules"/>
    <property type="evidence" value="ECO:0007669"/>
    <property type="project" value="TreeGrafter"/>
</dbReference>
<dbReference type="GO" id="GO:0005912">
    <property type="term" value="C:adherens junction"/>
    <property type="evidence" value="ECO:0007669"/>
    <property type="project" value="TreeGrafter"/>
</dbReference>
<dbReference type="InterPro" id="IPR007110">
    <property type="entry name" value="Ig-like_dom"/>
</dbReference>
<name>A0A974C512_XENLA</name>
<organism evidence="9 10">
    <name type="scientific">Xenopus laevis</name>
    <name type="common">African clawed frog</name>
    <dbReference type="NCBI Taxonomy" id="8355"/>
    <lineage>
        <taxon>Eukaryota</taxon>
        <taxon>Metazoa</taxon>
        <taxon>Chordata</taxon>
        <taxon>Craniata</taxon>
        <taxon>Vertebrata</taxon>
        <taxon>Euteleostomi</taxon>
        <taxon>Amphibia</taxon>
        <taxon>Batrachia</taxon>
        <taxon>Anura</taxon>
        <taxon>Pipoidea</taxon>
        <taxon>Pipidae</taxon>
        <taxon>Xenopodinae</taxon>
        <taxon>Xenopus</taxon>
        <taxon>Xenopus</taxon>
    </lineage>
</organism>
<proteinExistence type="predicted"/>
<evidence type="ECO:0000313" key="10">
    <source>
        <dbReference type="Proteomes" id="UP000694892"/>
    </source>
</evidence>
<dbReference type="InterPro" id="IPR036179">
    <property type="entry name" value="Ig-like_dom_sf"/>
</dbReference>
<evidence type="ECO:0000256" key="1">
    <source>
        <dbReference type="ARBA" id="ARBA00004370"/>
    </source>
</evidence>
<dbReference type="GO" id="GO:0007157">
    <property type="term" value="P:heterophilic cell-cell adhesion via plasma membrane cell adhesion molecules"/>
    <property type="evidence" value="ECO:0007669"/>
    <property type="project" value="TreeGrafter"/>
</dbReference>
<dbReference type="InterPro" id="IPR013783">
    <property type="entry name" value="Ig-like_fold"/>
</dbReference>
<keyword evidence="3" id="KW-0677">Repeat</keyword>
<keyword evidence="6" id="KW-0325">Glycoprotein</keyword>
<dbReference type="EMBL" id="CM004481">
    <property type="protein sequence ID" value="OCT66790.1"/>
    <property type="molecule type" value="Genomic_DNA"/>
</dbReference>
<dbReference type="Proteomes" id="UP000694892">
    <property type="component" value="Chromosome 8S"/>
</dbReference>
<evidence type="ECO:0000256" key="6">
    <source>
        <dbReference type="ARBA" id="ARBA00023180"/>
    </source>
</evidence>
<dbReference type="PROSITE" id="PS50835">
    <property type="entry name" value="IG_LIKE"/>
    <property type="match status" value="1"/>
</dbReference>
<evidence type="ECO:0000256" key="3">
    <source>
        <dbReference type="ARBA" id="ARBA00022737"/>
    </source>
</evidence>
<evidence type="ECO:0000256" key="7">
    <source>
        <dbReference type="SAM" id="Phobius"/>
    </source>
</evidence>
<dbReference type="SUPFAM" id="SSF48726">
    <property type="entry name" value="Immunoglobulin"/>
    <property type="match status" value="1"/>
</dbReference>
<keyword evidence="7" id="KW-1133">Transmembrane helix</keyword>
<feature type="non-terminal residue" evidence="9">
    <location>
        <position position="1"/>
    </location>
</feature>
<accession>A0A974C512</accession>
<comment type="subcellular location">
    <subcellularLocation>
        <location evidence="1">Membrane</location>
    </subcellularLocation>
</comment>
<dbReference type="GO" id="GO:0016020">
    <property type="term" value="C:membrane"/>
    <property type="evidence" value="ECO:0007669"/>
    <property type="project" value="UniProtKB-SubCell"/>
</dbReference>
<dbReference type="PANTHER" id="PTHR23277">
    <property type="entry name" value="NECTIN-RELATED"/>
    <property type="match status" value="1"/>
</dbReference>
<keyword evidence="4 7" id="KW-0472">Membrane</keyword>
<dbReference type="Gene3D" id="2.60.40.10">
    <property type="entry name" value="Immunoglobulins"/>
    <property type="match status" value="1"/>
</dbReference>
<feature type="domain" description="Ig-like" evidence="8">
    <location>
        <begin position="1"/>
        <end position="48"/>
    </location>
</feature>
<evidence type="ECO:0000259" key="8">
    <source>
        <dbReference type="PROSITE" id="PS50835"/>
    </source>
</evidence>